<dbReference type="PANTHER" id="PTHR30193:SF37">
    <property type="entry name" value="INNER MEMBRANE ABC TRANSPORTER PERMEASE PROTEIN YCJO"/>
    <property type="match status" value="1"/>
</dbReference>
<dbReference type="InterPro" id="IPR035906">
    <property type="entry name" value="MetI-like_sf"/>
</dbReference>
<dbReference type="AlphaFoldDB" id="A0A089MUA1"/>
<sequence>MVRKNRGYITLFLLPTVALFIIVYAVSLVILFGTSFTEWSAGRSPVFTGLANYIKLFTDDADFRQSALNTGIWVVLQSTVHVAIGTLFAVILSMKEFYWKFARTVYMFPNIISGAAVGMLFLCMLNPEFGAVNSIVRLFGNADYSQNWFMDYATAFLSVTMTWLPYAAVVTILILAEIAAIPESLFESARIDGASNFKINLYIIIPMLRNIIGTCVILSGTSMLQKMDIILMTTGGGPGNATMNLPIYIYKTALMDNNFGYSNSVGVFLIGFGLIFVLLCRNLFRIGSSEH</sequence>
<evidence type="ECO:0000256" key="5">
    <source>
        <dbReference type="ARBA" id="ARBA00022989"/>
    </source>
</evidence>
<accession>A0A089MUA1</accession>
<feature type="transmembrane region" description="Helical" evidence="7">
    <location>
        <begin position="155"/>
        <end position="180"/>
    </location>
</feature>
<evidence type="ECO:0000313" key="10">
    <source>
        <dbReference type="Proteomes" id="UP000029518"/>
    </source>
</evidence>
<feature type="domain" description="ABC transmembrane type-1" evidence="8">
    <location>
        <begin position="67"/>
        <end position="280"/>
    </location>
</feature>
<dbReference type="InterPro" id="IPR051393">
    <property type="entry name" value="ABC_transporter_permease"/>
</dbReference>
<evidence type="ECO:0000256" key="2">
    <source>
        <dbReference type="ARBA" id="ARBA00022448"/>
    </source>
</evidence>
<dbReference type="EMBL" id="CP009285">
    <property type="protein sequence ID" value="AIQ60034.1"/>
    <property type="molecule type" value="Genomic_DNA"/>
</dbReference>
<dbReference type="SUPFAM" id="SSF161098">
    <property type="entry name" value="MetI-like"/>
    <property type="match status" value="1"/>
</dbReference>
<organism evidence="9 10">
    <name type="scientific">Paenibacillus borealis</name>
    <dbReference type="NCBI Taxonomy" id="160799"/>
    <lineage>
        <taxon>Bacteria</taxon>
        <taxon>Bacillati</taxon>
        <taxon>Bacillota</taxon>
        <taxon>Bacilli</taxon>
        <taxon>Bacillales</taxon>
        <taxon>Paenibacillaceae</taxon>
        <taxon>Paenibacillus</taxon>
    </lineage>
</organism>
<evidence type="ECO:0000256" key="4">
    <source>
        <dbReference type="ARBA" id="ARBA00022692"/>
    </source>
</evidence>
<dbReference type="InterPro" id="IPR000515">
    <property type="entry name" value="MetI-like"/>
</dbReference>
<dbReference type="PROSITE" id="PS50928">
    <property type="entry name" value="ABC_TM1"/>
    <property type="match status" value="1"/>
</dbReference>
<feature type="transmembrane region" description="Helical" evidence="7">
    <location>
        <begin position="265"/>
        <end position="284"/>
    </location>
</feature>
<feature type="transmembrane region" description="Helical" evidence="7">
    <location>
        <begin position="72"/>
        <end position="93"/>
    </location>
</feature>
<evidence type="ECO:0000256" key="1">
    <source>
        <dbReference type="ARBA" id="ARBA00004651"/>
    </source>
</evidence>
<feature type="transmembrane region" description="Helical" evidence="7">
    <location>
        <begin position="12"/>
        <end position="33"/>
    </location>
</feature>
<feature type="transmembrane region" description="Helical" evidence="7">
    <location>
        <begin position="201"/>
        <end position="224"/>
    </location>
</feature>
<dbReference type="RefSeq" id="WP_042216403.1">
    <property type="nucleotide sequence ID" value="NZ_CP009285.1"/>
</dbReference>
<keyword evidence="2 7" id="KW-0813">Transport</keyword>
<protein>
    <submittedName>
        <fullName evidence="9">ABC transporter permease</fullName>
    </submittedName>
</protein>
<keyword evidence="10" id="KW-1185">Reference proteome</keyword>
<gene>
    <name evidence="9" type="ORF">PBOR_26105</name>
</gene>
<evidence type="ECO:0000259" key="8">
    <source>
        <dbReference type="PROSITE" id="PS50928"/>
    </source>
</evidence>
<dbReference type="Pfam" id="PF00528">
    <property type="entry name" value="BPD_transp_1"/>
    <property type="match status" value="1"/>
</dbReference>
<feature type="transmembrane region" description="Helical" evidence="7">
    <location>
        <begin position="105"/>
        <end position="127"/>
    </location>
</feature>
<evidence type="ECO:0000256" key="7">
    <source>
        <dbReference type="RuleBase" id="RU363032"/>
    </source>
</evidence>
<dbReference type="Gene3D" id="1.10.3720.10">
    <property type="entry name" value="MetI-like"/>
    <property type="match status" value="1"/>
</dbReference>
<dbReference type="KEGG" id="pbd:PBOR_26105"/>
<keyword evidence="4 7" id="KW-0812">Transmembrane</keyword>
<dbReference type="GO" id="GO:0005886">
    <property type="term" value="C:plasma membrane"/>
    <property type="evidence" value="ECO:0007669"/>
    <property type="project" value="UniProtKB-SubCell"/>
</dbReference>
<evidence type="ECO:0000256" key="3">
    <source>
        <dbReference type="ARBA" id="ARBA00022475"/>
    </source>
</evidence>
<proteinExistence type="inferred from homology"/>
<dbReference type="CDD" id="cd06261">
    <property type="entry name" value="TM_PBP2"/>
    <property type="match status" value="1"/>
</dbReference>
<dbReference type="OrthoDB" id="152280at2"/>
<dbReference type="HOGENOM" id="CLU_016047_0_0_9"/>
<comment type="subcellular location">
    <subcellularLocation>
        <location evidence="1 7">Cell membrane</location>
        <topology evidence="1 7">Multi-pass membrane protein</topology>
    </subcellularLocation>
</comment>
<comment type="similarity">
    <text evidence="7">Belongs to the binding-protein-dependent transport system permease family.</text>
</comment>
<keyword evidence="3" id="KW-1003">Cell membrane</keyword>
<dbReference type="GO" id="GO:0055085">
    <property type="term" value="P:transmembrane transport"/>
    <property type="evidence" value="ECO:0007669"/>
    <property type="project" value="InterPro"/>
</dbReference>
<evidence type="ECO:0000313" key="9">
    <source>
        <dbReference type="EMBL" id="AIQ60034.1"/>
    </source>
</evidence>
<keyword evidence="5 7" id="KW-1133">Transmembrane helix</keyword>
<evidence type="ECO:0000256" key="6">
    <source>
        <dbReference type="ARBA" id="ARBA00023136"/>
    </source>
</evidence>
<dbReference type="Proteomes" id="UP000029518">
    <property type="component" value="Chromosome"/>
</dbReference>
<name>A0A089MUA1_PAEBO</name>
<reference evidence="9" key="1">
    <citation type="submission" date="2014-08" db="EMBL/GenBank/DDBJ databases">
        <title>Comparative genomics of the Paenibacillus odorifer group.</title>
        <authorList>
            <person name="den Bakker H.C."/>
            <person name="Tsai Y.-C.Y.-C."/>
            <person name="Martin N."/>
            <person name="Korlach J."/>
            <person name="Wiedmann M."/>
        </authorList>
    </citation>
    <scope>NUCLEOTIDE SEQUENCE [LARGE SCALE GENOMIC DNA]</scope>
    <source>
        <strain evidence="9">DSM 13188</strain>
    </source>
</reference>
<keyword evidence="6 7" id="KW-0472">Membrane</keyword>
<dbReference type="PANTHER" id="PTHR30193">
    <property type="entry name" value="ABC TRANSPORTER PERMEASE PROTEIN"/>
    <property type="match status" value="1"/>
</dbReference>